<dbReference type="RefSeq" id="WP_161760906.1">
    <property type="nucleotide sequence ID" value="NZ_JAAATX020000002.1"/>
</dbReference>
<dbReference type="Proteomes" id="UP000731907">
    <property type="component" value="Unassembled WGS sequence"/>
</dbReference>
<gene>
    <name evidence="2" type="ORF">GU927_003160</name>
</gene>
<keyword evidence="1" id="KW-0732">Signal</keyword>
<feature type="signal peptide" evidence="1">
    <location>
        <begin position="1"/>
        <end position="19"/>
    </location>
</feature>
<proteinExistence type="predicted"/>
<dbReference type="EMBL" id="JAAATX020000002">
    <property type="protein sequence ID" value="MBU9696840.1"/>
    <property type="molecule type" value="Genomic_DNA"/>
</dbReference>
<organism evidence="2 3">
    <name type="scientific">Paragemmobacter amnigenus</name>
    <dbReference type="NCBI Taxonomy" id="2852097"/>
    <lineage>
        <taxon>Bacteria</taxon>
        <taxon>Pseudomonadati</taxon>
        <taxon>Pseudomonadota</taxon>
        <taxon>Alphaproteobacteria</taxon>
        <taxon>Rhodobacterales</taxon>
        <taxon>Paracoccaceae</taxon>
        <taxon>Paragemmobacter</taxon>
    </lineage>
</organism>
<evidence type="ECO:0000256" key="1">
    <source>
        <dbReference type="SAM" id="SignalP"/>
    </source>
</evidence>
<evidence type="ECO:0000313" key="2">
    <source>
        <dbReference type="EMBL" id="MBU9696840.1"/>
    </source>
</evidence>
<accession>A0ABS6J379</accession>
<sequence length="139" mass="15099">MHRPAALLLAATLCLPALAQEATPVADAPLAAAEFEAYATGKTLSYAQDGVIWGAEQYLPGRKVIWAFTEDDCQYGHWFEDRGNICFVYDADPEPQCWRFFREATGLRAIFMGADGSTSLSEVGQSSEPLHCPGPDLGV</sequence>
<protein>
    <submittedName>
        <fullName evidence="2">Uncharacterized protein</fullName>
    </submittedName>
</protein>
<reference evidence="2 3" key="1">
    <citation type="submission" date="2021-06" db="EMBL/GenBank/DDBJ databases">
        <title>Rhodobacteraceae bacterium strain HSP-20.</title>
        <authorList>
            <person name="Chen W.-M."/>
        </authorList>
    </citation>
    <scope>NUCLEOTIDE SEQUENCE [LARGE SCALE GENOMIC DNA]</scope>
    <source>
        <strain evidence="2 3">HSP-20</strain>
    </source>
</reference>
<keyword evidence="3" id="KW-1185">Reference proteome</keyword>
<comment type="caution">
    <text evidence="2">The sequence shown here is derived from an EMBL/GenBank/DDBJ whole genome shotgun (WGS) entry which is preliminary data.</text>
</comment>
<feature type="chain" id="PRO_5046781612" evidence="1">
    <location>
        <begin position="20"/>
        <end position="139"/>
    </location>
</feature>
<name>A0ABS6J379_9RHOB</name>
<evidence type="ECO:0000313" key="3">
    <source>
        <dbReference type="Proteomes" id="UP000731907"/>
    </source>
</evidence>